<gene>
    <name evidence="1" type="ORF">SAMN05192563_100712</name>
</gene>
<dbReference type="AlphaFoldDB" id="A0A1I7CLY9"/>
<accession>A0A1I7CLY9</accession>
<proteinExistence type="predicted"/>
<dbReference type="OrthoDB" id="569000at2"/>
<dbReference type="InterPro" id="IPR046653">
    <property type="entry name" value="DUF6765"/>
</dbReference>
<dbReference type="Pfam" id="PF20551">
    <property type="entry name" value="DUF6765"/>
    <property type="match status" value="1"/>
</dbReference>
<organism evidence="1 2">
    <name type="scientific">Paraburkholderia aspalathi</name>
    <dbReference type="NCBI Taxonomy" id="1324617"/>
    <lineage>
        <taxon>Bacteria</taxon>
        <taxon>Pseudomonadati</taxon>
        <taxon>Pseudomonadota</taxon>
        <taxon>Betaproteobacteria</taxon>
        <taxon>Burkholderiales</taxon>
        <taxon>Burkholderiaceae</taxon>
        <taxon>Paraburkholderia</taxon>
    </lineage>
</organism>
<reference evidence="1 2" key="1">
    <citation type="submission" date="2016-10" db="EMBL/GenBank/DDBJ databases">
        <authorList>
            <person name="de Groot N.N."/>
        </authorList>
    </citation>
    <scope>NUCLEOTIDE SEQUENCE [LARGE SCALE GENOMIC DNA]</scope>
    <source>
        <strain evidence="1 2">LMG 27731</strain>
    </source>
</reference>
<name>A0A1I7CLY9_9BURK</name>
<dbReference type="EMBL" id="FPBH01000007">
    <property type="protein sequence ID" value="SFU00413.1"/>
    <property type="molecule type" value="Genomic_DNA"/>
</dbReference>
<sequence length="357" mass="40110">MNIDFHYGVIYLVARTAGLDVAQATTVAHSCQYVDDATTTGLLFFRGGETYERFASAHTMFDYHNVESQLNRLVWTPFHFLPAGSGATLEEKALCKPDSEIAREVVRRAIRASDAPNALHRLGVTLHTYVDTWAHQGFSGVESDYNRVHSLEAEDCSPESWMEHLKHVTERLTDDLQSDALSRFFPLGHGAALHYPDQPWAKWKYTNGKQQEITRDNLPDFIAAADMACRAIRGYLAKDVSFEKLAGLPEAVRAALEEQLSQNRDDDPVARLRTLSISVSQQRIPDLAEVIPTYIDKGIGSWKYLATGIEAKGDGDERADYTPAFEESDYRHFHDAVKEHRFVVTQEILPGQGLRIA</sequence>
<dbReference type="RefSeq" id="WP_093634697.1">
    <property type="nucleotide sequence ID" value="NZ_FPBH01000007.1"/>
</dbReference>
<protein>
    <submittedName>
        <fullName evidence="1">Uncharacterized protein</fullName>
    </submittedName>
</protein>
<evidence type="ECO:0000313" key="2">
    <source>
        <dbReference type="Proteomes" id="UP000198844"/>
    </source>
</evidence>
<dbReference type="Proteomes" id="UP000198844">
    <property type="component" value="Unassembled WGS sequence"/>
</dbReference>
<evidence type="ECO:0000313" key="1">
    <source>
        <dbReference type="EMBL" id="SFU00413.1"/>
    </source>
</evidence>